<evidence type="ECO:0000313" key="1">
    <source>
        <dbReference type="EMBL" id="KAE8918438.1"/>
    </source>
</evidence>
<accession>A0A6A3DJY1</accession>
<dbReference type="Proteomes" id="UP000429523">
    <property type="component" value="Unassembled WGS sequence"/>
</dbReference>
<dbReference type="AlphaFoldDB" id="A0A6A3DJY1"/>
<name>A0A6A3DJY1_9STRA</name>
<protein>
    <submittedName>
        <fullName evidence="1">Uncharacterized protein</fullName>
    </submittedName>
</protein>
<sequence length="121" mass="12694">MNNPTVPSGAATASSTCRQVCVCTRCLRTRRTCTVRSASSSVVVQLNGTTFLSPPSYHFISQDVKSILTPFCSIQSSPSRNSSAAPSTTNASTGIICPYCVVNSNRHTPSTLATAPVKPPT</sequence>
<gene>
    <name evidence="1" type="ORF">PF009_g31248</name>
</gene>
<proteinExistence type="predicted"/>
<reference evidence="1 2" key="1">
    <citation type="submission" date="2018-08" db="EMBL/GenBank/DDBJ databases">
        <title>Genomic investigation of the strawberry pathogen Phytophthora fragariae indicates pathogenicity is determined by transcriptional variation in three key races.</title>
        <authorList>
            <person name="Adams T.M."/>
            <person name="Armitage A.D."/>
            <person name="Sobczyk M.K."/>
            <person name="Bates H.J."/>
            <person name="Dunwell J.M."/>
            <person name="Nellist C.F."/>
            <person name="Harrison R.J."/>
        </authorList>
    </citation>
    <scope>NUCLEOTIDE SEQUENCE [LARGE SCALE GENOMIC DNA]</scope>
    <source>
        <strain evidence="1 2">NOV-9</strain>
    </source>
</reference>
<comment type="caution">
    <text evidence="1">The sequence shown here is derived from an EMBL/GenBank/DDBJ whole genome shotgun (WGS) entry which is preliminary data.</text>
</comment>
<organism evidence="1 2">
    <name type="scientific">Phytophthora fragariae</name>
    <dbReference type="NCBI Taxonomy" id="53985"/>
    <lineage>
        <taxon>Eukaryota</taxon>
        <taxon>Sar</taxon>
        <taxon>Stramenopiles</taxon>
        <taxon>Oomycota</taxon>
        <taxon>Peronosporomycetes</taxon>
        <taxon>Peronosporales</taxon>
        <taxon>Peronosporaceae</taxon>
        <taxon>Phytophthora</taxon>
    </lineage>
</organism>
<dbReference type="EMBL" id="QXGF01005699">
    <property type="protein sequence ID" value="KAE8918438.1"/>
    <property type="molecule type" value="Genomic_DNA"/>
</dbReference>
<evidence type="ECO:0000313" key="2">
    <source>
        <dbReference type="Proteomes" id="UP000429523"/>
    </source>
</evidence>